<dbReference type="InterPro" id="IPR004358">
    <property type="entry name" value="Sig_transdc_His_kin-like_C"/>
</dbReference>
<dbReference type="RefSeq" id="WP_153586415.1">
    <property type="nucleotide sequence ID" value="NZ_WJBU01000019.1"/>
</dbReference>
<dbReference type="SUPFAM" id="SSF47384">
    <property type="entry name" value="Homodimeric domain of signal transducing histidine kinase"/>
    <property type="match status" value="1"/>
</dbReference>
<keyword evidence="5" id="KW-0808">Transferase</keyword>
<dbReference type="PANTHER" id="PTHR43547:SF2">
    <property type="entry name" value="HYBRID SIGNAL TRANSDUCTION HISTIDINE KINASE C"/>
    <property type="match status" value="1"/>
</dbReference>
<dbReference type="SUPFAM" id="SSF55874">
    <property type="entry name" value="ATPase domain of HSP90 chaperone/DNA topoisomerase II/histidine kinase"/>
    <property type="match status" value="2"/>
</dbReference>
<evidence type="ECO:0000259" key="8">
    <source>
        <dbReference type="PROSITE" id="PS50109"/>
    </source>
</evidence>
<gene>
    <name evidence="9" type="ORF">GHT07_17670</name>
</gene>
<evidence type="ECO:0000256" key="2">
    <source>
        <dbReference type="ARBA" id="ARBA00004429"/>
    </source>
</evidence>
<dbReference type="InterPro" id="IPR036097">
    <property type="entry name" value="HisK_dim/P_sf"/>
</dbReference>
<dbReference type="InterPro" id="IPR036890">
    <property type="entry name" value="HATPase_C_sf"/>
</dbReference>
<keyword evidence="4" id="KW-0597">Phosphoprotein</keyword>
<dbReference type="OrthoDB" id="9768069at2"/>
<dbReference type="PANTHER" id="PTHR43547">
    <property type="entry name" value="TWO-COMPONENT HISTIDINE KINASE"/>
    <property type="match status" value="1"/>
</dbReference>
<accession>A0A844B2X6</accession>
<proteinExistence type="predicted"/>
<dbReference type="Gene3D" id="3.30.565.10">
    <property type="entry name" value="Histidine kinase-like ATPase, C-terminal domain"/>
    <property type="match status" value="2"/>
</dbReference>
<evidence type="ECO:0000256" key="6">
    <source>
        <dbReference type="ARBA" id="ARBA00022777"/>
    </source>
</evidence>
<dbReference type="Gene3D" id="1.10.287.130">
    <property type="match status" value="1"/>
</dbReference>
<evidence type="ECO:0000313" key="10">
    <source>
        <dbReference type="Proteomes" id="UP000487350"/>
    </source>
</evidence>
<dbReference type="GO" id="GO:0005886">
    <property type="term" value="C:plasma membrane"/>
    <property type="evidence" value="ECO:0007669"/>
    <property type="project" value="UniProtKB-SubCell"/>
</dbReference>
<feature type="coiled-coil region" evidence="7">
    <location>
        <begin position="163"/>
        <end position="193"/>
    </location>
</feature>
<evidence type="ECO:0000256" key="4">
    <source>
        <dbReference type="ARBA" id="ARBA00022553"/>
    </source>
</evidence>
<dbReference type="Pfam" id="PF00512">
    <property type="entry name" value="HisKA"/>
    <property type="match status" value="1"/>
</dbReference>
<comment type="subcellular location">
    <subcellularLocation>
        <location evidence="2">Cell inner membrane</location>
        <topology evidence="2">Multi-pass membrane protein</topology>
    </subcellularLocation>
</comment>
<organism evidence="9 10">
    <name type="scientific">Caenimonas koreensis DSM 17982</name>
    <dbReference type="NCBI Taxonomy" id="1121255"/>
    <lineage>
        <taxon>Bacteria</taxon>
        <taxon>Pseudomonadati</taxon>
        <taxon>Pseudomonadota</taxon>
        <taxon>Betaproteobacteria</taxon>
        <taxon>Burkholderiales</taxon>
        <taxon>Comamonadaceae</taxon>
        <taxon>Caenimonas</taxon>
    </lineage>
</organism>
<dbReference type="Pfam" id="PF13581">
    <property type="entry name" value="HATPase_c_2"/>
    <property type="match status" value="1"/>
</dbReference>
<keyword evidence="7" id="KW-0175">Coiled coil</keyword>
<dbReference type="InterPro" id="IPR003594">
    <property type="entry name" value="HATPase_dom"/>
</dbReference>
<dbReference type="PRINTS" id="PR00344">
    <property type="entry name" value="BCTRLSENSOR"/>
</dbReference>
<dbReference type="InterPro" id="IPR003661">
    <property type="entry name" value="HisK_dim/P_dom"/>
</dbReference>
<dbReference type="EC" id="2.7.13.3" evidence="3"/>
<feature type="domain" description="Histidine kinase" evidence="8">
    <location>
        <begin position="200"/>
        <end position="418"/>
    </location>
</feature>
<reference evidence="9 10" key="1">
    <citation type="submission" date="2019-11" db="EMBL/GenBank/DDBJ databases">
        <title>Caenimonas koreensis gen. nov., sp. nov., isolated from activated sludge.</title>
        <authorList>
            <person name="Seung H.R."/>
        </authorList>
    </citation>
    <scope>NUCLEOTIDE SEQUENCE [LARGE SCALE GENOMIC DNA]</scope>
    <source>
        <strain evidence="9 10">EMB320</strain>
    </source>
</reference>
<evidence type="ECO:0000256" key="1">
    <source>
        <dbReference type="ARBA" id="ARBA00000085"/>
    </source>
</evidence>
<dbReference type="SMART" id="SM00387">
    <property type="entry name" value="HATPase_c"/>
    <property type="match status" value="2"/>
</dbReference>
<comment type="catalytic activity">
    <reaction evidence="1">
        <text>ATP + protein L-histidine = ADP + protein N-phospho-L-histidine.</text>
        <dbReference type="EC" id="2.7.13.3"/>
    </reaction>
</comment>
<dbReference type="CDD" id="cd00075">
    <property type="entry name" value="HATPase"/>
    <property type="match status" value="1"/>
</dbReference>
<dbReference type="PROSITE" id="PS50109">
    <property type="entry name" value="HIS_KIN"/>
    <property type="match status" value="1"/>
</dbReference>
<dbReference type="AlphaFoldDB" id="A0A844B2X6"/>
<keyword evidence="10" id="KW-1185">Reference proteome</keyword>
<dbReference type="GO" id="GO:0000155">
    <property type="term" value="F:phosphorelay sensor kinase activity"/>
    <property type="evidence" value="ECO:0007669"/>
    <property type="project" value="InterPro"/>
</dbReference>
<sequence length="427" mass="46239">MNHSILTTRITAQTLVPLRTRARQVGELFGLDQMQRTRFVTALSEIARNAVQYAGEGLVTFILDAGDDDASPQRLIGCVSDRGPGIDDLDGVMKGRLNAQLQVPLGIVGSRRLVDSLEFASPPGGGTVVTLAIALSRGAPRLAAPDVGALVDQLARRKPQSPLEELEQQNREMLEALQELRSKQLELKLADQRKNQFLATLAHELRNPLGTLHMTIEIMRRHEHMPPAQLVERREVMARQVQQLSRLVDDLMDVSRISLGKVALQRQFADVNDLAREALEMTQAAIQAKRHAVSFQPAPQALMVDVDVARMKQVLGNLIHNAARYTTAGGSIGVSVRREDAYAIVDVADNGMGISPQEISNVFGLFVQGNSGDGQPAGLGVGLTLVQRLVEAHGGHVRAASAGVGQGSRFTVSLPLHRVTPDSRPAP</sequence>
<protein>
    <recommendedName>
        <fullName evidence="3">histidine kinase</fullName>
        <ecNumber evidence="3">2.7.13.3</ecNumber>
    </recommendedName>
</protein>
<dbReference type="InterPro" id="IPR005467">
    <property type="entry name" value="His_kinase_dom"/>
</dbReference>
<keyword evidence="6" id="KW-0418">Kinase</keyword>
<dbReference type="Pfam" id="PF02518">
    <property type="entry name" value="HATPase_c"/>
    <property type="match status" value="1"/>
</dbReference>
<evidence type="ECO:0000256" key="3">
    <source>
        <dbReference type="ARBA" id="ARBA00012438"/>
    </source>
</evidence>
<dbReference type="SMART" id="SM00388">
    <property type="entry name" value="HisKA"/>
    <property type="match status" value="1"/>
</dbReference>
<evidence type="ECO:0000313" key="9">
    <source>
        <dbReference type="EMBL" id="MRD49108.1"/>
    </source>
</evidence>
<dbReference type="FunFam" id="3.30.565.10:FF:000006">
    <property type="entry name" value="Sensor histidine kinase WalK"/>
    <property type="match status" value="1"/>
</dbReference>
<dbReference type="Proteomes" id="UP000487350">
    <property type="component" value="Unassembled WGS sequence"/>
</dbReference>
<dbReference type="EMBL" id="WJBU01000019">
    <property type="protein sequence ID" value="MRD49108.1"/>
    <property type="molecule type" value="Genomic_DNA"/>
</dbReference>
<name>A0A844B2X6_9BURK</name>
<comment type="caution">
    <text evidence="9">The sequence shown here is derived from an EMBL/GenBank/DDBJ whole genome shotgun (WGS) entry which is preliminary data.</text>
</comment>
<dbReference type="CDD" id="cd00082">
    <property type="entry name" value="HisKA"/>
    <property type="match status" value="1"/>
</dbReference>
<evidence type="ECO:0000256" key="5">
    <source>
        <dbReference type="ARBA" id="ARBA00022679"/>
    </source>
</evidence>
<evidence type="ECO:0000256" key="7">
    <source>
        <dbReference type="SAM" id="Coils"/>
    </source>
</evidence>